<protein>
    <submittedName>
        <fullName evidence="1">Uncharacterized protein</fullName>
    </submittedName>
</protein>
<accession>A0ACC2EUY0</accession>
<organism evidence="1 2">
    <name type="scientific">Diphasiastrum complanatum</name>
    <name type="common">Issler's clubmoss</name>
    <name type="synonym">Lycopodium complanatum</name>
    <dbReference type="NCBI Taxonomy" id="34168"/>
    <lineage>
        <taxon>Eukaryota</taxon>
        <taxon>Viridiplantae</taxon>
        <taxon>Streptophyta</taxon>
        <taxon>Embryophyta</taxon>
        <taxon>Tracheophyta</taxon>
        <taxon>Lycopodiopsida</taxon>
        <taxon>Lycopodiales</taxon>
        <taxon>Lycopodiaceae</taxon>
        <taxon>Lycopodioideae</taxon>
        <taxon>Diphasiastrum</taxon>
    </lineage>
</organism>
<proteinExistence type="predicted"/>
<name>A0ACC2EUY0_DIPCM</name>
<comment type="caution">
    <text evidence="1">The sequence shown here is derived from an EMBL/GenBank/DDBJ whole genome shotgun (WGS) entry which is preliminary data.</text>
</comment>
<evidence type="ECO:0000313" key="2">
    <source>
        <dbReference type="Proteomes" id="UP001162992"/>
    </source>
</evidence>
<keyword evidence="2" id="KW-1185">Reference proteome</keyword>
<gene>
    <name evidence="1" type="ORF">O6H91_01G113300</name>
</gene>
<dbReference type="EMBL" id="CM055092">
    <property type="protein sequence ID" value="KAJ7570286.1"/>
    <property type="molecule type" value="Genomic_DNA"/>
</dbReference>
<sequence length="296" mass="32614">MSLFISAELGQLLVSKGAKFVNLFYITLIMVSLACTLSFFLPQDPSSLQILEPLNQSSFPLSRSLRQLMFDLYQSYKESWRVIKQAWKSKGLQVLSFWWAFNMAAMPMVAAYGTSLFEAIHSVSTYNGHVMAATQTVACLSSFTAVPLSRITDQTGGLGYFLGSVLVGSLCMVMAYANSIWIAYAAYVLIIGVTDLLFCLLVVQCAKSISNGQYILVFSFNALGGMIMQAVFQAIIEIIGISVFTLYFILGIHFFIVGLLFALICIAFYCKTRSIVLVPIESSLPTYGTFSVLETS</sequence>
<dbReference type="Proteomes" id="UP001162992">
    <property type="component" value="Chromosome 1"/>
</dbReference>
<evidence type="ECO:0000313" key="1">
    <source>
        <dbReference type="EMBL" id="KAJ7570286.1"/>
    </source>
</evidence>
<reference evidence="2" key="1">
    <citation type="journal article" date="2024" name="Proc. Natl. Acad. Sci. U.S.A.">
        <title>Extraordinary preservation of gene collinearity over three hundred million years revealed in homosporous lycophytes.</title>
        <authorList>
            <person name="Li C."/>
            <person name="Wickell D."/>
            <person name="Kuo L.Y."/>
            <person name="Chen X."/>
            <person name="Nie B."/>
            <person name="Liao X."/>
            <person name="Peng D."/>
            <person name="Ji J."/>
            <person name="Jenkins J."/>
            <person name="Williams M."/>
            <person name="Shu S."/>
            <person name="Plott C."/>
            <person name="Barry K."/>
            <person name="Rajasekar S."/>
            <person name="Grimwood J."/>
            <person name="Han X."/>
            <person name="Sun S."/>
            <person name="Hou Z."/>
            <person name="He W."/>
            <person name="Dai G."/>
            <person name="Sun C."/>
            <person name="Schmutz J."/>
            <person name="Leebens-Mack J.H."/>
            <person name="Li F.W."/>
            <person name="Wang L."/>
        </authorList>
    </citation>
    <scope>NUCLEOTIDE SEQUENCE [LARGE SCALE GENOMIC DNA]</scope>
    <source>
        <strain evidence="2">cv. PW_Plant_1</strain>
    </source>
</reference>